<organism evidence="4 5">
    <name type="scientific">Danionella cerebrum</name>
    <dbReference type="NCBI Taxonomy" id="2873325"/>
    <lineage>
        <taxon>Eukaryota</taxon>
        <taxon>Metazoa</taxon>
        <taxon>Chordata</taxon>
        <taxon>Craniata</taxon>
        <taxon>Vertebrata</taxon>
        <taxon>Euteleostomi</taxon>
        <taxon>Actinopterygii</taxon>
        <taxon>Neopterygii</taxon>
        <taxon>Teleostei</taxon>
        <taxon>Ostariophysi</taxon>
        <taxon>Cypriniformes</taxon>
        <taxon>Danionidae</taxon>
        <taxon>Danioninae</taxon>
        <taxon>Danionella</taxon>
    </lineage>
</organism>
<keyword evidence="3" id="KW-0732">Signal</keyword>
<dbReference type="EMBL" id="SRMA01025510">
    <property type="protein sequence ID" value="TRY93718.1"/>
    <property type="molecule type" value="Genomic_DNA"/>
</dbReference>
<dbReference type="SUPFAM" id="SSF54452">
    <property type="entry name" value="MHC antigen-recognition domain"/>
    <property type="match status" value="1"/>
</dbReference>
<name>A0A553QVD6_9TELE</name>
<feature type="chain" id="PRO_5021867502" description="MHC class I-like antigen recognition-like domain-containing protein" evidence="3">
    <location>
        <begin position="17"/>
        <end position="224"/>
    </location>
</feature>
<evidence type="ECO:0008006" key="6">
    <source>
        <dbReference type="Google" id="ProtNLM"/>
    </source>
</evidence>
<keyword evidence="2" id="KW-0812">Transmembrane</keyword>
<evidence type="ECO:0000256" key="1">
    <source>
        <dbReference type="ARBA" id="ARBA00023180"/>
    </source>
</evidence>
<evidence type="ECO:0000256" key="2">
    <source>
        <dbReference type="SAM" id="Phobius"/>
    </source>
</evidence>
<keyword evidence="1" id="KW-0325">Glycoprotein</keyword>
<dbReference type="AlphaFoldDB" id="A0A553QVD6"/>
<dbReference type="OrthoDB" id="8936769at2759"/>
<evidence type="ECO:0000313" key="5">
    <source>
        <dbReference type="Proteomes" id="UP000316079"/>
    </source>
</evidence>
<dbReference type="InterPro" id="IPR037055">
    <property type="entry name" value="MHC_I-like_Ag-recog_sf"/>
</dbReference>
<gene>
    <name evidence="4" type="ORF">DNTS_029414</name>
</gene>
<proteinExistence type="predicted"/>
<evidence type="ECO:0000256" key="3">
    <source>
        <dbReference type="SAM" id="SignalP"/>
    </source>
</evidence>
<dbReference type="InterPro" id="IPR011162">
    <property type="entry name" value="MHC_I/II-like_Ag-recog"/>
</dbReference>
<keyword evidence="2" id="KW-0472">Membrane</keyword>
<feature type="transmembrane region" description="Helical" evidence="2">
    <location>
        <begin position="166"/>
        <end position="187"/>
    </location>
</feature>
<evidence type="ECO:0000313" key="4">
    <source>
        <dbReference type="EMBL" id="TRY93718.1"/>
    </source>
</evidence>
<sequence>MLFLASIAFLVALSWTFPTDIVVRFERSVFLNGSVVERILVSDEHLKQQLEGSPVVRPIQDETLKRMVEYDQTTASHGSFIRLRECKLRGCEVVELSDRFQRNGRDYLILDSETGSWTKLIPEEHDLQHPAMIEAEPSIHLREECEDFIKQMNDYQNQEEFGLLRVMTPVLSSVLFIGFVLISLIFFKRHGEQTTAIMFHVCHVILLKNHCKPIKPLLMVSSQE</sequence>
<feature type="non-terminal residue" evidence="4">
    <location>
        <position position="224"/>
    </location>
</feature>
<feature type="signal peptide" evidence="3">
    <location>
        <begin position="1"/>
        <end position="16"/>
    </location>
</feature>
<protein>
    <recommendedName>
        <fullName evidence="6">MHC class I-like antigen recognition-like domain-containing protein</fullName>
    </recommendedName>
</protein>
<keyword evidence="2" id="KW-1133">Transmembrane helix</keyword>
<comment type="caution">
    <text evidence="4">The sequence shown here is derived from an EMBL/GenBank/DDBJ whole genome shotgun (WGS) entry which is preliminary data.</text>
</comment>
<keyword evidence="5" id="KW-1185">Reference proteome</keyword>
<accession>A0A553QVD6</accession>
<dbReference type="Gene3D" id="3.30.500.10">
    <property type="entry name" value="MHC class I-like antigen recognition-like"/>
    <property type="match status" value="1"/>
</dbReference>
<dbReference type="Proteomes" id="UP000316079">
    <property type="component" value="Unassembled WGS sequence"/>
</dbReference>
<reference evidence="4 5" key="1">
    <citation type="journal article" date="2019" name="Sci. Data">
        <title>Hybrid genome assembly and annotation of Danionella translucida.</title>
        <authorList>
            <person name="Kadobianskyi M."/>
            <person name="Schulze L."/>
            <person name="Schuelke M."/>
            <person name="Judkewitz B."/>
        </authorList>
    </citation>
    <scope>NUCLEOTIDE SEQUENCE [LARGE SCALE GENOMIC DNA]</scope>
    <source>
        <strain evidence="4 5">Bolton</strain>
    </source>
</reference>